<sequence>MKFFQFSRSSRDSDKVHYVGLSHQGQCICLCYKSDESEIYTLWHTIDDYEQALNALTFTYQLIVPIPQHYIWKKTIILPAPDSQLALDRYIAQILKQYLPITSEHLYIDYYIEKLNEDRLHKLSLFALRKNYRQPLINSLKAIFDCEVHCLIRAIQHLTQIPNEQIQQYCFIIENQFIYYHNQQFIINDKNDSKNTEININGYLPEHCQNSFLYLKALGGCLWNGKESI</sequence>
<evidence type="ECO:0008006" key="3">
    <source>
        <dbReference type="Google" id="ProtNLM"/>
    </source>
</evidence>
<dbReference type="EMBL" id="PTPX01000007">
    <property type="protein sequence ID" value="RAL19200.1"/>
    <property type="molecule type" value="Genomic_DNA"/>
</dbReference>
<accession>A0A328C2B6</accession>
<comment type="caution">
    <text evidence="1">The sequence shown here is derived from an EMBL/GenBank/DDBJ whole genome shotgun (WGS) entry which is preliminary data.</text>
</comment>
<evidence type="ECO:0000313" key="2">
    <source>
        <dbReference type="Proteomes" id="UP000248689"/>
    </source>
</evidence>
<dbReference type="Proteomes" id="UP000248689">
    <property type="component" value="Unassembled WGS sequence"/>
</dbReference>
<reference evidence="2" key="1">
    <citation type="submission" date="2018-02" db="EMBL/GenBank/DDBJ databases">
        <title>Glaesserella australis sp. nov., isolated from the lungs of pigs.</title>
        <authorList>
            <person name="Turni C."/>
            <person name="Christensen H."/>
        </authorList>
    </citation>
    <scope>NUCLEOTIDE SEQUENCE [LARGE SCALE GENOMIC DNA]</scope>
    <source>
        <strain evidence="2">HS4635</strain>
    </source>
</reference>
<evidence type="ECO:0000313" key="1">
    <source>
        <dbReference type="EMBL" id="RAL19200.1"/>
    </source>
</evidence>
<name>A0A328C2B6_9PAST</name>
<gene>
    <name evidence="1" type="ORF">C5N92_03535</name>
</gene>
<protein>
    <recommendedName>
        <fullName evidence="3">Competence protein ComA</fullName>
    </recommendedName>
</protein>
<keyword evidence="2" id="KW-1185">Reference proteome</keyword>
<dbReference type="AlphaFoldDB" id="A0A328C2B6"/>
<dbReference type="RefSeq" id="WP_111749489.1">
    <property type="nucleotide sequence ID" value="NZ_PTPX01000007.1"/>
</dbReference>
<proteinExistence type="predicted"/>
<organism evidence="1 2">
    <name type="scientific">Glaesserella australis</name>
    <dbReference type="NCBI Taxonomy" id="2094024"/>
    <lineage>
        <taxon>Bacteria</taxon>
        <taxon>Pseudomonadati</taxon>
        <taxon>Pseudomonadota</taxon>
        <taxon>Gammaproteobacteria</taxon>
        <taxon>Pasteurellales</taxon>
        <taxon>Pasteurellaceae</taxon>
        <taxon>Glaesserella</taxon>
    </lineage>
</organism>